<dbReference type="Pfam" id="PF22458">
    <property type="entry name" value="RsmF-B_ferredox"/>
    <property type="match status" value="1"/>
</dbReference>
<dbReference type="CDD" id="cd02440">
    <property type="entry name" value="AdoMet_MTases"/>
    <property type="match status" value="1"/>
</dbReference>
<organism evidence="16 17">
    <name type="scientific">Candidatus Macondimonas diazotrophica</name>
    <dbReference type="NCBI Taxonomy" id="2305248"/>
    <lineage>
        <taxon>Bacteria</taxon>
        <taxon>Pseudomonadati</taxon>
        <taxon>Pseudomonadota</taxon>
        <taxon>Gammaproteobacteria</taxon>
        <taxon>Chromatiales</taxon>
        <taxon>Ectothiorhodospiraceae</taxon>
        <taxon>Candidatus Macondimonas</taxon>
    </lineage>
</organism>
<keyword evidence="9 14" id="KW-0949">S-adenosyl-L-methionine</keyword>
<evidence type="ECO:0000313" key="16">
    <source>
        <dbReference type="EMBL" id="TFZ81842.1"/>
    </source>
</evidence>
<evidence type="ECO:0000256" key="10">
    <source>
        <dbReference type="ARBA" id="ARBA00022884"/>
    </source>
</evidence>
<evidence type="ECO:0000256" key="8">
    <source>
        <dbReference type="ARBA" id="ARBA00022679"/>
    </source>
</evidence>
<evidence type="ECO:0000313" key="17">
    <source>
        <dbReference type="Proteomes" id="UP000297890"/>
    </source>
</evidence>
<gene>
    <name evidence="16" type="primary">rsmB</name>
    <name evidence="16" type="ORF">E4680_10950</name>
</gene>
<evidence type="ECO:0000256" key="6">
    <source>
        <dbReference type="ARBA" id="ARBA00022552"/>
    </source>
</evidence>
<dbReference type="PANTHER" id="PTHR22807">
    <property type="entry name" value="NOP2 YEAST -RELATED NOL1/NOP2/FMU SUN DOMAIN-CONTAINING"/>
    <property type="match status" value="1"/>
</dbReference>
<dbReference type="Pfam" id="PF01029">
    <property type="entry name" value="NusB"/>
    <property type="match status" value="1"/>
</dbReference>
<name>A0A4Z0F6H2_9GAMM</name>
<dbReference type="NCBIfam" id="TIGR00563">
    <property type="entry name" value="rsmB"/>
    <property type="match status" value="1"/>
</dbReference>
<dbReference type="InterPro" id="IPR018314">
    <property type="entry name" value="RsmB/NOL1/NOP2-like_CS"/>
</dbReference>
<dbReference type="InterPro" id="IPR001678">
    <property type="entry name" value="MeTrfase_RsmB-F_NOP2_dom"/>
</dbReference>
<feature type="binding site" evidence="14">
    <location>
        <position position="298"/>
    </location>
    <ligand>
        <name>S-adenosyl-L-methionine</name>
        <dbReference type="ChEBI" id="CHEBI:59789"/>
    </ligand>
</feature>
<dbReference type="InterPro" id="IPR049560">
    <property type="entry name" value="MeTrfase_RsmB-F_NOP2_cat"/>
</dbReference>
<comment type="catalytic activity">
    <reaction evidence="13">
        <text>cytidine(967) in 16S rRNA + S-adenosyl-L-methionine = 5-methylcytidine(967) in 16S rRNA + S-adenosyl-L-homocysteine + H(+)</text>
        <dbReference type="Rhea" id="RHEA:42748"/>
        <dbReference type="Rhea" id="RHEA-COMP:10219"/>
        <dbReference type="Rhea" id="RHEA-COMP:10220"/>
        <dbReference type="ChEBI" id="CHEBI:15378"/>
        <dbReference type="ChEBI" id="CHEBI:57856"/>
        <dbReference type="ChEBI" id="CHEBI:59789"/>
        <dbReference type="ChEBI" id="CHEBI:74483"/>
        <dbReference type="ChEBI" id="CHEBI:82748"/>
        <dbReference type="EC" id="2.1.1.176"/>
    </reaction>
</comment>
<keyword evidence="8 14" id="KW-0808">Transferase</keyword>
<dbReference type="PROSITE" id="PS51686">
    <property type="entry name" value="SAM_MT_RSMB_NOP"/>
    <property type="match status" value="1"/>
</dbReference>
<dbReference type="GO" id="GO:0009383">
    <property type="term" value="F:rRNA (cytosine-C5-)-methyltransferase activity"/>
    <property type="evidence" value="ECO:0007669"/>
    <property type="project" value="TreeGrafter"/>
</dbReference>
<feature type="binding site" evidence="14">
    <location>
        <begin position="249"/>
        <end position="255"/>
    </location>
    <ligand>
        <name>S-adenosyl-L-methionine</name>
        <dbReference type="ChEBI" id="CHEBI:59789"/>
    </ligand>
</feature>
<dbReference type="SUPFAM" id="SSF48013">
    <property type="entry name" value="NusB-like"/>
    <property type="match status" value="1"/>
</dbReference>
<dbReference type="OrthoDB" id="9810297at2"/>
<evidence type="ECO:0000256" key="7">
    <source>
        <dbReference type="ARBA" id="ARBA00022603"/>
    </source>
</evidence>
<evidence type="ECO:0000256" key="14">
    <source>
        <dbReference type="PROSITE-ProRule" id="PRU01023"/>
    </source>
</evidence>
<feature type="binding site" evidence="14">
    <location>
        <position position="272"/>
    </location>
    <ligand>
        <name>S-adenosyl-L-methionine</name>
        <dbReference type="ChEBI" id="CHEBI:59789"/>
    </ligand>
</feature>
<dbReference type="GO" id="GO:0005829">
    <property type="term" value="C:cytosol"/>
    <property type="evidence" value="ECO:0007669"/>
    <property type="project" value="TreeGrafter"/>
</dbReference>
<evidence type="ECO:0000256" key="4">
    <source>
        <dbReference type="ARBA" id="ARBA00012140"/>
    </source>
</evidence>
<dbReference type="InterPro" id="IPR035926">
    <property type="entry name" value="NusB-like_sf"/>
</dbReference>
<dbReference type="FunFam" id="3.40.50.150:FF:000022">
    <property type="entry name" value="Ribosomal RNA small subunit methyltransferase B"/>
    <property type="match status" value="1"/>
</dbReference>
<dbReference type="NCBIfam" id="NF008149">
    <property type="entry name" value="PRK10901.1"/>
    <property type="match status" value="1"/>
</dbReference>
<keyword evidence="6" id="KW-0698">rRNA processing</keyword>
<feature type="domain" description="SAM-dependent MTase RsmB/NOP-type" evidence="15">
    <location>
        <begin position="159"/>
        <end position="428"/>
    </location>
</feature>
<sequence>MRAEAARVIAAVVGRGASLSTVLPPALAAVAPAERGLLQQLCYGSLRFGLRYRAVLGELMSRPLKARDVDLEALLWVGLHQIDALGMPPHAVVHATVGACRLLGKDWARGLVNGVLRNVLRDSAVLDPERMSDVQARHAHPDWLITQIRHDWPAHWEAILAANNRQAPMTLRVNARHMDRAAYAARLRDDGLESHPAPHTETGLILASPVAVDQLPGFQQGWVSVQDSAAQLAAPLLDAAPGMRVLDACAAPGGKTAHLLERTTDLDLVALDIDSARLQRVQDTLSRLGLTAEIRCADLSMPETWHDGRPFDRILLDAPCSATGVIRRHPDIKLLRRPADITNLAGRQQALLETTWNLLAPDGVLLYATCAVLRAENEAVLSAFLAGHPEAVVEPLVTTWGHLAGAGRQNLPGEDEADGFFYARLRRVSLHR</sequence>
<dbReference type="Gene3D" id="3.30.70.1170">
    <property type="entry name" value="Sun protein, domain 3"/>
    <property type="match status" value="1"/>
</dbReference>
<reference evidence="16 17" key="1">
    <citation type="journal article" date="2019" name="ISME J.">
        <title>Candidatus Macondimonas diazotrophica, a novel gammaproteobacterial genus dominating crude-oil-contaminated coastal sediments.</title>
        <authorList>
            <person name="Karthikeyan S."/>
            <person name="Konstantinidis K."/>
        </authorList>
    </citation>
    <scope>NUCLEOTIDE SEQUENCE [LARGE SCALE GENOMIC DNA]</scope>
    <source>
        <strain evidence="16 17">KTK01</strain>
    </source>
</reference>
<comment type="function">
    <text evidence="1">Specifically methylates the cytosine at position 967 (m5C967) of 16S rRNA.</text>
</comment>
<feature type="binding site" evidence="14">
    <location>
        <position position="317"/>
    </location>
    <ligand>
        <name>S-adenosyl-L-methionine</name>
        <dbReference type="ChEBI" id="CHEBI:59789"/>
    </ligand>
</feature>
<dbReference type="PRINTS" id="PR02008">
    <property type="entry name" value="RCMTFAMILY"/>
</dbReference>
<dbReference type="GO" id="GO:0006355">
    <property type="term" value="P:regulation of DNA-templated transcription"/>
    <property type="evidence" value="ECO:0007669"/>
    <property type="project" value="InterPro"/>
</dbReference>
<accession>A0A4Z0F6H2</accession>
<evidence type="ECO:0000256" key="11">
    <source>
        <dbReference type="ARBA" id="ARBA00030399"/>
    </source>
</evidence>
<evidence type="ECO:0000256" key="13">
    <source>
        <dbReference type="ARBA" id="ARBA00047283"/>
    </source>
</evidence>
<dbReference type="Proteomes" id="UP000297890">
    <property type="component" value="Unassembled WGS sequence"/>
</dbReference>
<comment type="caution">
    <text evidence="16">The sequence shown here is derived from an EMBL/GenBank/DDBJ whole genome shotgun (WGS) entry which is preliminary data.</text>
</comment>
<dbReference type="EC" id="2.1.1.176" evidence="4"/>
<dbReference type="InterPro" id="IPR023267">
    <property type="entry name" value="RCMT"/>
</dbReference>
<evidence type="ECO:0000256" key="9">
    <source>
        <dbReference type="ARBA" id="ARBA00022691"/>
    </source>
</evidence>
<dbReference type="GO" id="GO:0070475">
    <property type="term" value="P:rRNA base methylation"/>
    <property type="evidence" value="ECO:0007669"/>
    <property type="project" value="TreeGrafter"/>
</dbReference>
<dbReference type="GO" id="GO:0003723">
    <property type="term" value="F:RNA binding"/>
    <property type="evidence" value="ECO:0007669"/>
    <property type="project" value="UniProtKB-UniRule"/>
</dbReference>
<dbReference type="InterPro" id="IPR029063">
    <property type="entry name" value="SAM-dependent_MTases_sf"/>
</dbReference>
<evidence type="ECO:0000256" key="2">
    <source>
        <dbReference type="ARBA" id="ARBA00004496"/>
    </source>
</evidence>
<dbReference type="InterPro" id="IPR054728">
    <property type="entry name" value="RsmB-like_ferredoxin"/>
</dbReference>
<dbReference type="Gene3D" id="3.40.50.150">
    <property type="entry name" value="Vaccinia Virus protein VP39"/>
    <property type="match status" value="1"/>
</dbReference>
<dbReference type="EMBL" id="SRIO01000015">
    <property type="protein sequence ID" value="TFZ81842.1"/>
    <property type="molecule type" value="Genomic_DNA"/>
</dbReference>
<proteinExistence type="inferred from homology"/>
<protein>
    <recommendedName>
        <fullName evidence="4">16S rRNA (cytosine(967)-C(5))-methyltransferase</fullName>
        <ecNumber evidence="4">2.1.1.176</ecNumber>
    </recommendedName>
    <alternativeName>
        <fullName evidence="11">16S rRNA m5C967 methyltransferase</fullName>
    </alternativeName>
    <alternativeName>
        <fullName evidence="12">rRNA (cytosine-C(5)-)-methyltransferase RsmB</fullName>
    </alternativeName>
</protein>
<evidence type="ECO:0000256" key="12">
    <source>
        <dbReference type="ARBA" id="ARBA00031088"/>
    </source>
</evidence>
<feature type="active site" description="Nucleophile" evidence="14">
    <location>
        <position position="370"/>
    </location>
</feature>
<comment type="subcellular location">
    <subcellularLocation>
        <location evidence="2">Cytoplasm</location>
    </subcellularLocation>
</comment>
<keyword evidence="17" id="KW-1185">Reference proteome</keyword>
<evidence type="ECO:0000259" key="15">
    <source>
        <dbReference type="PROSITE" id="PS51686"/>
    </source>
</evidence>
<dbReference type="Pfam" id="PF01189">
    <property type="entry name" value="Methyltr_RsmB-F"/>
    <property type="match status" value="1"/>
</dbReference>
<dbReference type="InterPro" id="IPR006027">
    <property type="entry name" value="NusB_RsmB_TIM44"/>
</dbReference>
<keyword evidence="10 14" id="KW-0694">RNA-binding</keyword>
<dbReference type="InterPro" id="IPR004573">
    <property type="entry name" value="rRNA_ssu_MeTfrase_B"/>
</dbReference>
<dbReference type="PROSITE" id="PS01153">
    <property type="entry name" value="NOL1_NOP2_SUN"/>
    <property type="match status" value="1"/>
</dbReference>
<evidence type="ECO:0000256" key="3">
    <source>
        <dbReference type="ARBA" id="ARBA00007494"/>
    </source>
</evidence>
<keyword evidence="7 14" id="KW-0489">Methyltransferase</keyword>
<evidence type="ECO:0000256" key="1">
    <source>
        <dbReference type="ARBA" id="ARBA00002724"/>
    </source>
</evidence>
<evidence type="ECO:0000256" key="5">
    <source>
        <dbReference type="ARBA" id="ARBA00022490"/>
    </source>
</evidence>
<comment type="similarity">
    <text evidence="3 14">Belongs to the class I-like SAM-binding methyltransferase superfamily. RsmB/NOP family.</text>
</comment>
<dbReference type="SUPFAM" id="SSF53335">
    <property type="entry name" value="S-adenosyl-L-methionine-dependent methyltransferases"/>
    <property type="match status" value="1"/>
</dbReference>
<dbReference type="PANTHER" id="PTHR22807:SF61">
    <property type="entry name" value="NOL1_NOP2_SUN FAMILY PROTEIN _ ANTITERMINATION NUSB DOMAIN-CONTAINING PROTEIN"/>
    <property type="match status" value="1"/>
</dbReference>
<keyword evidence="5" id="KW-0963">Cytoplasm</keyword>
<dbReference type="Gene3D" id="1.10.940.10">
    <property type="entry name" value="NusB-like"/>
    <property type="match status" value="1"/>
</dbReference>
<dbReference type="AlphaFoldDB" id="A0A4Z0F6H2"/>